<keyword evidence="2" id="KW-1185">Reference proteome</keyword>
<protein>
    <submittedName>
        <fullName evidence="1">Uncharacterized protein</fullName>
    </submittedName>
</protein>
<sequence>MRVVVRGRTALPPDVVTVSQRRQPIGQSPRVCYSKRRITTLVFRSQNRIMPFMQNNQHRIKPLAQDIKCHRLPVVHDNRHHTKTLIQLRFCRMMPLVHKIGTNR</sequence>
<dbReference type="EMBL" id="JANPWB010000016">
    <property type="protein sequence ID" value="KAJ1080531.1"/>
    <property type="molecule type" value="Genomic_DNA"/>
</dbReference>
<dbReference type="Proteomes" id="UP001066276">
    <property type="component" value="Chromosome 12"/>
</dbReference>
<comment type="caution">
    <text evidence="1">The sequence shown here is derived from an EMBL/GenBank/DDBJ whole genome shotgun (WGS) entry which is preliminary data.</text>
</comment>
<evidence type="ECO:0000313" key="1">
    <source>
        <dbReference type="EMBL" id="KAJ1080531.1"/>
    </source>
</evidence>
<dbReference type="AlphaFoldDB" id="A0AAV7KMT7"/>
<evidence type="ECO:0000313" key="2">
    <source>
        <dbReference type="Proteomes" id="UP001066276"/>
    </source>
</evidence>
<name>A0AAV7KMT7_PLEWA</name>
<proteinExistence type="predicted"/>
<reference evidence="1" key="1">
    <citation type="journal article" date="2022" name="bioRxiv">
        <title>Sequencing and chromosome-scale assembly of the giantPleurodeles waltlgenome.</title>
        <authorList>
            <person name="Brown T."/>
            <person name="Elewa A."/>
            <person name="Iarovenko S."/>
            <person name="Subramanian E."/>
            <person name="Araus A.J."/>
            <person name="Petzold A."/>
            <person name="Susuki M."/>
            <person name="Suzuki K.-i.T."/>
            <person name="Hayashi T."/>
            <person name="Toyoda A."/>
            <person name="Oliveira C."/>
            <person name="Osipova E."/>
            <person name="Leigh N.D."/>
            <person name="Simon A."/>
            <person name="Yun M.H."/>
        </authorList>
    </citation>
    <scope>NUCLEOTIDE SEQUENCE</scope>
    <source>
        <strain evidence="1">20211129_DDA</strain>
        <tissue evidence="1">Liver</tissue>
    </source>
</reference>
<organism evidence="1 2">
    <name type="scientific">Pleurodeles waltl</name>
    <name type="common">Iberian ribbed newt</name>
    <dbReference type="NCBI Taxonomy" id="8319"/>
    <lineage>
        <taxon>Eukaryota</taxon>
        <taxon>Metazoa</taxon>
        <taxon>Chordata</taxon>
        <taxon>Craniata</taxon>
        <taxon>Vertebrata</taxon>
        <taxon>Euteleostomi</taxon>
        <taxon>Amphibia</taxon>
        <taxon>Batrachia</taxon>
        <taxon>Caudata</taxon>
        <taxon>Salamandroidea</taxon>
        <taxon>Salamandridae</taxon>
        <taxon>Pleurodelinae</taxon>
        <taxon>Pleurodeles</taxon>
    </lineage>
</organism>
<accession>A0AAV7KMT7</accession>
<gene>
    <name evidence="1" type="ORF">NDU88_000730</name>
</gene>